<dbReference type="PRINTS" id="PR00411">
    <property type="entry name" value="PNDRDTASEI"/>
</dbReference>
<name>A0A7R9C3M5_9CRUS</name>
<dbReference type="InterPro" id="IPR050260">
    <property type="entry name" value="FAD-bd_OxRdtase"/>
</dbReference>
<dbReference type="Proteomes" id="UP000678499">
    <property type="component" value="Unassembled WGS sequence"/>
</dbReference>
<keyword evidence="3" id="KW-0285">Flavoprotein</keyword>
<organism evidence="9">
    <name type="scientific">Notodromas monacha</name>
    <dbReference type="NCBI Taxonomy" id="399045"/>
    <lineage>
        <taxon>Eukaryota</taxon>
        <taxon>Metazoa</taxon>
        <taxon>Ecdysozoa</taxon>
        <taxon>Arthropoda</taxon>
        <taxon>Crustacea</taxon>
        <taxon>Oligostraca</taxon>
        <taxon>Ostracoda</taxon>
        <taxon>Podocopa</taxon>
        <taxon>Podocopida</taxon>
        <taxon>Cypridocopina</taxon>
        <taxon>Cypridoidea</taxon>
        <taxon>Cyprididae</taxon>
        <taxon>Notodromas</taxon>
    </lineage>
</organism>
<dbReference type="Gene3D" id="2.20.28.10">
    <property type="match status" value="1"/>
</dbReference>
<dbReference type="Gene3D" id="3.50.50.60">
    <property type="entry name" value="FAD/NAD(P)-binding domain"/>
    <property type="match status" value="2"/>
</dbReference>
<gene>
    <name evidence="9" type="ORF">NMOB1V02_LOCUS13312</name>
</gene>
<dbReference type="CDD" id="cd00730">
    <property type="entry name" value="rubredoxin"/>
    <property type="match status" value="1"/>
</dbReference>
<keyword evidence="4" id="KW-0479">Metal-binding</keyword>
<evidence type="ECO:0000256" key="7">
    <source>
        <dbReference type="ARBA" id="ARBA00023004"/>
    </source>
</evidence>
<dbReference type="InterPro" id="IPR018527">
    <property type="entry name" value="Rubredoxin_Fe_BS"/>
</dbReference>
<protein>
    <recommendedName>
        <fullName evidence="8">Rubredoxin-like domain-containing protein</fullName>
    </recommendedName>
</protein>
<keyword evidence="7" id="KW-0408">Iron</keyword>
<dbReference type="SUPFAM" id="SSF57802">
    <property type="entry name" value="Rubredoxin-like"/>
    <property type="match status" value="1"/>
</dbReference>
<evidence type="ECO:0000256" key="2">
    <source>
        <dbReference type="ARBA" id="ARBA00022448"/>
    </source>
</evidence>
<evidence type="ECO:0000256" key="3">
    <source>
        <dbReference type="ARBA" id="ARBA00022630"/>
    </source>
</evidence>
<evidence type="ECO:0000313" key="9">
    <source>
        <dbReference type="EMBL" id="CAD7285710.1"/>
    </source>
</evidence>
<proteinExistence type="predicted"/>
<keyword evidence="5" id="KW-0274">FAD</keyword>
<evidence type="ECO:0000256" key="5">
    <source>
        <dbReference type="ARBA" id="ARBA00022827"/>
    </source>
</evidence>
<evidence type="ECO:0000256" key="6">
    <source>
        <dbReference type="ARBA" id="ARBA00022982"/>
    </source>
</evidence>
<sequence>MKKYQCIVCGWIYDEAEGWPQDGIVAGTKWDDIPDDWTCPDCGVSKIDFEMNLMHPIVIIGSGMAGYAVAREFRKLNPEQELLMLCADDATNYAKPTLSNAFVANKAPEQIALGDAEKMATQLKMQIATHTWVKEIHAEQQQLTLVKDGAESTQPYSQLVLAVGANPIRLAIAGDGSNDIQVVNNLDDYKTFRAELEKRADKRVVILGAGLIGCEFANDLQHTGHQATVIDLANQPLGRLLPAHVSSAFKENLEATGIHFVLGTTVEKVSKIENGDYVVTLANGQSLVADVVLSAIGLQPSISL</sequence>
<evidence type="ECO:0000313" key="10">
    <source>
        <dbReference type="Proteomes" id="UP000678499"/>
    </source>
</evidence>
<dbReference type="OrthoDB" id="6379857at2759"/>
<dbReference type="PANTHER" id="PTHR43429:SF3">
    <property type="entry name" value="NITRITE REDUCTASE [NAD(P)H]"/>
    <property type="match status" value="1"/>
</dbReference>
<dbReference type="EMBL" id="OA902450">
    <property type="protein sequence ID" value="CAD7285710.1"/>
    <property type="molecule type" value="Genomic_DNA"/>
</dbReference>
<dbReference type="EMBL" id="CAJPEX010020413">
    <property type="protein sequence ID" value="CAG0925862.1"/>
    <property type="molecule type" value="Genomic_DNA"/>
</dbReference>
<keyword evidence="10" id="KW-1185">Reference proteome</keyword>
<dbReference type="InterPro" id="IPR036188">
    <property type="entry name" value="FAD/NAD-bd_sf"/>
</dbReference>
<dbReference type="GO" id="GO:0005506">
    <property type="term" value="F:iron ion binding"/>
    <property type="evidence" value="ECO:0007669"/>
    <property type="project" value="InterPro"/>
</dbReference>
<dbReference type="PRINTS" id="PR00163">
    <property type="entry name" value="RUBREDOXIN"/>
</dbReference>
<evidence type="ECO:0000256" key="4">
    <source>
        <dbReference type="ARBA" id="ARBA00022723"/>
    </source>
</evidence>
<dbReference type="FunFam" id="2.20.28.10:FF:000001">
    <property type="entry name" value="Rubredoxin"/>
    <property type="match status" value="1"/>
</dbReference>
<reference evidence="9" key="1">
    <citation type="submission" date="2020-11" db="EMBL/GenBank/DDBJ databases">
        <authorList>
            <person name="Tran Van P."/>
        </authorList>
    </citation>
    <scope>NUCLEOTIDE SEQUENCE</scope>
</reference>
<dbReference type="Pfam" id="PF07992">
    <property type="entry name" value="Pyr_redox_2"/>
    <property type="match status" value="1"/>
</dbReference>
<dbReference type="AlphaFoldDB" id="A0A7R9C3M5"/>
<dbReference type="GO" id="GO:0016491">
    <property type="term" value="F:oxidoreductase activity"/>
    <property type="evidence" value="ECO:0007669"/>
    <property type="project" value="InterPro"/>
</dbReference>
<dbReference type="SUPFAM" id="SSF51905">
    <property type="entry name" value="FAD/NAD(P)-binding domain"/>
    <property type="match status" value="1"/>
</dbReference>
<dbReference type="InterPro" id="IPR024935">
    <property type="entry name" value="Rubredoxin_dom"/>
</dbReference>
<dbReference type="PRINTS" id="PR00368">
    <property type="entry name" value="FADPNR"/>
</dbReference>
<keyword evidence="6" id="KW-0249">Electron transport</keyword>
<feature type="non-terminal residue" evidence="9">
    <location>
        <position position="304"/>
    </location>
</feature>
<dbReference type="PROSITE" id="PS00202">
    <property type="entry name" value="RUBREDOXIN"/>
    <property type="match status" value="1"/>
</dbReference>
<dbReference type="PANTHER" id="PTHR43429">
    <property type="entry name" value="PYRIDINE NUCLEOTIDE-DISULFIDE OXIDOREDUCTASE DOMAIN-CONTAINING"/>
    <property type="match status" value="1"/>
</dbReference>
<comment type="cofactor">
    <cofactor evidence="1">
        <name>FAD</name>
        <dbReference type="ChEBI" id="CHEBI:57692"/>
    </cofactor>
</comment>
<dbReference type="Pfam" id="PF00301">
    <property type="entry name" value="Rubredoxin"/>
    <property type="match status" value="1"/>
</dbReference>
<accession>A0A7R9C3M5</accession>
<feature type="domain" description="Rubredoxin-like" evidence="8">
    <location>
        <begin position="1"/>
        <end position="52"/>
    </location>
</feature>
<dbReference type="InterPro" id="IPR024934">
    <property type="entry name" value="Rubredoxin-like_dom"/>
</dbReference>
<dbReference type="PROSITE" id="PS50903">
    <property type="entry name" value="RUBREDOXIN_LIKE"/>
    <property type="match status" value="1"/>
</dbReference>
<dbReference type="InterPro" id="IPR023753">
    <property type="entry name" value="FAD/NAD-binding_dom"/>
</dbReference>
<evidence type="ECO:0000259" key="8">
    <source>
        <dbReference type="PROSITE" id="PS50903"/>
    </source>
</evidence>
<keyword evidence="2" id="KW-0813">Transport</keyword>
<evidence type="ECO:0000256" key="1">
    <source>
        <dbReference type="ARBA" id="ARBA00001974"/>
    </source>
</evidence>